<reference evidence="2" key="1">
    <citation type="submission" date="2018-01" db="EMBL/GenBank/DDBJ databases">
        <title>An insight into the sialome of Amazonian anophelines.</title>
        <authorList>
            <person name="Ribeiro J.M."/>
            <person name="Scarpassa V."/>
            <person name="Calvo E."/>
        </authorList>
    </citation>
    <scope>NUCLEOTIDE SEQUENCE</scope>
</reference>
<evidence type="ECO:0000313" key="2">
    <source>
        <dbReference type="EMBL" id="MBW79549.1"/>
    </source>
</evidence>
<proteinExistence type="predicted"/>
<dbReference type="AlphaFoldDB" id="A0A2M4DPU3"/>
<sequence>MIVDQSSLIRWLILCAAVRKLTCGGVSYGRHRHHHHHHHRVPLIWSREHDLVHVDLLKPRLVALMRR</sequence>
<keyword evidence="1" id="KW-0732">Signal</keyword>
<feature type="signal peptide" evidence="1">
    <location>
        <begin position="1"/>
        <end position="23"/>
    </location>
</feature>
<accession>A0A2M4DPU3</accession>
<evidence type="ECO:0000256" key="1">
    <source>
        <dbReference type="SAM" id="SignalP"/>
    </source>
</evidence>
<feature type="chain" id="PRO_5014649864" evidence="1">
    <location>
        <begin position="24"/>
        <end position="67"/>
    </location>
</feature>
<name>A0A2M4DPU3_ANODA</name>
<dbReference type="EMBL" id="GGFL01015371">
    <property type="protein sequence ID" value="MBW79549.1"/>
    <property type="molecule type" value="Transcribed_RNA"/>
</dbReference>
<organism evidence="2">
    <name type="scientific">Anopheles darlingi</name>
    <name type="common">Mosquito</name>
    <dbReference type="NCBI Taxonomy" id="43151"/>
    <lineage>
        <taxon>Eukaryota</taxon>
        <taxon>Metazoa</taxon>
        <taxon>Ecdysozoa</taxon>
        <taxon>Arthropoda</taxon>
        <taxon>Hexapoda</taxon>
        <taxon>Insecta</taxon>
        <taxon>Pterygota</taxon>
        <taxon>Neoptera</taxon>
        <taxon>Endopterygota</taxon>
        <taxon>Diptera</taxon>
        <taxon>Nematocera</taxon>
        <taxon>Culicoidea</taxon>
        <taxon>Culicidae</taxon>
        <taxon>Anophelinae</taxon>
        <taxon>Anopheles</taxon>
    </lineage>
</organism>
<protein>
    <submittedName>
        <fullName evidence="2">Putative secreted protein</fullName>
    </submittedName>
</protein>